<feature type="compositionally biased region" description="Polar residues" evidence="1">
    <location>
        <begin position="143"/>
        <end position="158"/>
    </location>
</feature>
<feature type="compositionally biased region" description="Polar residues" evidence="1">
    <location>
        <begin position="107"/>
        <end position="135"/>
    </location>
</feature>
<sequence length="214" mass="23658">MKPNCNCCNTECEVFTCCCLEIRVKNPHLTSRNFNSSLTSHSRILTDRSEANLSILTARSVKSVSEIELSVRSTNSLLSSVHKPKTSSPVVKASSARLLPKPCDPPQRTSRTQRNVSSKTTENTVNKSVSKNSAQPKKVIGEESNSQPNPVLKKSNASNFSDTSLHLNLSSGVTFKNELNTRRPQHPSRPLPVPQLSTKFEETSSFRKLPRLPD</sequence>
<dbReference type="AlphaFoldDB" id="A0ABD3V8H6"/>
<name>A0ABD3V8H6_SINWO</name>
<gene>
    <name evidence="2" type="ORF">ACJMK2_012453</name>
</gene>
<evidence type="ECO:0000313" key="2">
    <source>
        <dbReference type="EMBL" id="KAL3857820.1"/>
    </source>
</evidence>
<accession>A0ABD3V8H6</accession>
<feature type="compositionally biased region" description="Basic and acidic residues" evidence="1">
    <location>
        <begin position="199"/>
        <end position="214"/>
    </location>
</feature>
<comment type="caution">
    <text evidence="2">The sequence shown here is derived from an EMBL/GenBank/DDBJ whole genome shotgun (WGS) entry which is preliminary data.</text>
</comment>
<dbReference type="Proteomes" id="UP001634394">
    <property type="component" value="Unassembled WGS sequence"/>
</dbReference>
<organism evidence="2 3">
    <name type="scientific">Sinanodonta woodiana</name>
    <name type="common">Chinese pond mussel</name>
    <name type="synonym">Anodonta woodiana</name>
    <dbReference type="NCBI Taxonomy" id="1069815"/>
    <lineage>
        <taxon>Eukaryota</taxon>
        <taxon>Metazoa</taxon>
        <taxon>Spiralia</taxon>
        <taxon>Lophotrochozoa</taxon>
        <taxon>Mollusca</taxon>
        <taxon>Bivalvia</taxon>
        <taxon>Autobranchia</taxon>
        <taxon>Heteroconchia</taxon>
        <taxon>Palaeoheterodonta</taxon>
        <taxon>Unionida</taxon>
        <taxon>Unionoidea</taxon>
        <taxon>Unionidae</taxon>
        <taxon>Unioninae</taxon>
        <taxon>Sinanodonta</taxon>
    </lineage>
</organism>
<protein>
    <submittedName>
        <fullName evidence="2">Uncharacterized protein</fullName>
    </submittedName>
</protein>
<proteinExistence type="predicted"/>
<dbReference type="EMBL" id="JBJQND010000013">
    <property type="protein sequence ID" value="KAL3857820.1"/>
    <property type="molecule type" value="Genomic_DNA"/>
</dbReference>
<reference evidence="2 3" key="1">
    <citation type="submission" date="2024-11" db="EMBL/GenBank/DDBJ databases">
        <title>Chromosome-level genome assembly of the freshwater bivalve Anodonta woodiana.</title>
        <authorList>
            <person name="Chen X."/>
        </authorList>
    </citation>
    <scope>NUCLEOTIDE SEQUENCE [LARGE SCALE GENOMIC DNA]</scope>
    <source>
        <strain evidence="2">MN2024</strain>
        <tissue evidence="2">Gills</tissue>
    </source>
</reference>
<feature type="region of interest" description="Disordered" evidence="1">
    <location>
        <begin position="79"/>
        <end position="158"/>
    </location>
</feature>
<evidence type="ECO:0000256" key="1">
    <source>
        <dbReference type="SAM" id="MobiDB-lite"/>
    </source>
</evidence>
<feature type="region of interest" description="Disordered" evidence="1">
    <location>
        <begin position="175"/>
        <end position="214"/>
    </location>
</feature>
<evidence type="ECO:0000313" key="3">
    <source>
        <dbReference type="Proteomes" id="UP001634394"/>
    </source>
</evidence>
<keyword evidence="3" id="KW-1185">Reference proteome</keyword>